<dbReference type="Pfam" id="PF00370">
    <property type="entry name" value="FGGY_N"/>
    <property type="match status" value="1"/>
</dbReference>
<dbReference type="GO" id="GO:0016301">
    <property type="term" value="F:kinase activity"/>
    <property type="evidence" value="ECO:0007669"/>
    <property type="project" value="UniProtKB-KW"/>
</dbReference>
<evidence type="ECO:0000256" key="1">
    <source>
        <dbReference type="ARBA" id="ARBA00022679"/>
    </source>
</evidence>
<dbReference type="InterPro" id="IPR018484">
    <property type="entry name" value="FGGY_N"/>
</dbReference>
<dbReference type="Gene3D" id="3.30.420.40">
    <property type="match status" value="2"/>
</dbReference>
<evidence type="ECO:0008006" key="6">
    <source>
        <dbReference type="Google" id="ProtNLM"/>
    </source>
</evidence>
<dbReference type="PIRSF" id="PIRSF000538">
    <property type="entry name" value="GlpK"/>
    <property type="match status" value="1"/>
</dbReference>
<dbReference type="InterPro" id="IPR043129">
    <property type="entry name" value="ATPase_NBD"/>
</dbReference>
<feature type="domain" description="Carbohydrate kinase FGGY C-terminal" evidence="4">
    <location>
        <begin position="282"/>
        <end position="491"/>
    </location>
</feature>
<dbReference type="CDD" id="cd07805">
    <property type="entry name" value="ASKHA_NBD_FGGY_CvXK-like"/>
    <property type="match status" value="1"/>
</dbReference>
<protein>
    <recommendedName>
        <fullName evidence="6">Xylulose kinase</fullName>
    </recommendedName>
</protein>
<dbReference type="InterPro" id="IPR000577">
    <property type="entry name" value="Carb_kinase_FGGY"/>
</dbReference>
<comment type="caution">
    <text evidence="5">The sequence shown here is derived from an EMBL/GenBank/DDBJ whole genome shotgun (WGS) entry which is preliminary data.</text>
</comment>
<dbReference type="Pfam" id="PF02782">
    <property type="entry name" value="FGGY_C"/>
    <property type="match status" value="1"/>
</dbReference>
<accession>A0A0F9SVU7</accession>
<dbReference type="InterPro" id="IPR018485">
    <property type="entry name" value="FGGY_C"/>
</dbReference>
<dbReference type="EMBL" id="LAZR01001673">
    <property type="protein sequence ID" value="KKN41016.1"/>
    <property type="molecule type" value="Genomic_DNA"/>
</dbReference>
<gene>
    <name evidence="5" type="ORF">LCGC14_0727630</name>
</gene>
<evidence type="ECO:0000256" key="2">
    <source>
        <dbReference type="ARBA" id="ARBA00022777"/>
    </source>
</evidence>
<dbReference type="AlphaFoldDB" id="A0A0F9SVU7"/>
<keyword evidence="1" id="KW-0808">Transferase</keyword>
<dbReference type="SUPFAM" id="SSF53067">
    <property type="entry name" value="Actin-like ATPase domain"/>
    <property type="match status" value="2"/>
</dbReference>
<organism evidence="5">
    <name type="scientific">marine sediment metagenome</name>
    <dbReference type="NCBI Taxonomy" id="412755"/>
    <lineage>
        <taxon>unclassified sequences</taxon>
        <taxon>metagenomes</taxon>
        <taxon>ecological metagenomes</taxon>
    </lineage>
</organism>
<sequence length="543" mass="61450">MSNTQKKKYILAIDHGTSGPKTAIVSIPQGEVIDWAYKEVPIYVSKGGVAEQDPNDWWQAIIETTKRIIDNGKVSVDDIVGVCNSSQWSGTVAVDKDENYLMNSIIWMDTRGSKYIAKFYKGLIKVGGYPIPKILSFLRRAGGAPAFHGKDPIAHILWIKNELPDIYENTYKFLEPQDYINLKLTGKFAVSNVSIHVHWITDIRDINNIRYSKKLMKLFKVEPSKFPSTIKNSTDILGPIKNEVADELGLNRDTRVIVGAPDIPTANIGSGAIKDYDSHIYIGTSDWIGCHVPFKKTDIAHNMASVPSAIPGRYILANEQNMGGGSLSFLRDKILYHKDELLKEEAVPDVYKIFDRIVETIPAGSNNLIFTPWLIGERSPEDNHTIRGGLYNISLEMSREHLIRAIFEGVAYNVKWLFMYVEKFIQKWKMKANPGMTKRDVVIPEINIIGGGAQSNIWCQIFADVLNRKIRQVRNPIQANARGAAFIASVGLGFLEWEDIPKYIKISNTFTPNPENRSIYDNLFKEYINIYKIMGKTYKRLNK</sequence>
<name>A0A0F9SVU7_9ZZZZ</name>
<feature type="domain" description="Carbohydrate kinase FGGY N-terminal" evidence="3">
    <location>
        <begin position="9"/>
        <end position="269"/>
    </location>
</feature>
<evidence type="ECO:0000259" key="3">
    <source>
        <dbReference type="Pfam" id="PF00370"/>
    </source>
</evidence>
<dbReference type="InterPro" id="IPR050406">
    <property type="entry name" value="FGGY_Carb_Kinase"/>
</dbReference>
<evidence type="ECO:0000259" key="4">
    <source>
        <dbReference type="Pfam" id="PF02782"/>
    </source>
</evidence>
<evidence type="ECO:0000313" key="5">
    <source>
        <dbReference type="EMBL" id="KKN41016.1"/>
    </source>
</evidence>
<keyword evidence="2" id="KW-0418">Kinase</keyword>
<dbReference type="PANTHER" id="PTHR43095">
    <property type="entry name" value="SUGAR KINASE"/>
    <property type="match status" value="1"/>
</dbReference>
<reference evidence="5" key="1">
    <citation type="journal article" date="2015" name="Nature">
        <title>Complex archaea that bridge the gap between prokaryotes and eukaryotes.</title>
        <authorList>
            <person name="Spang A."/>
            <person name="Saw J.H."/>
            <person name="Jorgensen S.L."/>
            <person name="Zaremba-Niedzwiedzka K."/>
            <person name="Martijn J."/>
            <person name="Lind A.E."/>
            <person name="van Eijk R."/>
            <person name="Schleper C."/>
            <person name="Guy L."/>
            <person name="Ettema T.J."/>
        </authorList>
    </citation>
    <scope>NUCLEOTIDE SEQUENCE</scope>
</reference>
<dbReference type="PANTHER" id="PTHR43095:SF2">
    <property type="entry name" value="GLUCONOKINASE"/>
    <property type="match status" value="1"/>
</dbReference>
<dbReference type="GO" id="GO:0005975">
    <property type="term" value="P:carbohydrate metabolic process"/>
    <property type="evidence" value="ECO:0007669"/>
    <property type="project" value="InterPro"/>
</dbReference>
<proteinExistence type="predicted"/>